<gene>
    <name evidence="6" type="ORF">MRATA1EN1_LOCUS32159</name>
    <name evidence="7" type="ORF">MRATA1EN1_LOCUS32632</name>
</gene>
<comment type="similarity">
    <text evidence="2">Belongs to the HSF family.</text>
</comment>
<evidence type="ECO:0000256" key="1">
    <source>
        <dbReference type="ARBA" id="ARBA00004123"/>
    </source>
</evidence>
<evidence type="ECO:0000259" key="5">
    <source>
        <dbReference type="Pfam" id="PF00447"/>
    </source>
</evidence>
<feature type="non-terminal residue" evidence="7">
    <location>
        <position position="154"/>
    </location>
</feature>
<dbReference type="Gene3D" id="1.10.10.10">
    <property type="entry name" value="Winged helix-like DNA-binding domain superfamily/Winged helix DNA-binding domain"/>
    <property type="match status" value="1"/>
</dbReference>
<reference evidence="7 8" key="1">
    <citation type="submission" date="2023-04" db="EMBL/GenBank/DDBJ databases">
        <authorList>
            <consortium name="ELIXIR-Norway"/>
        </authorList>
    </citation>
    <scope>NUCLEOTIDE SEQUENCE [LARGE SCALE GENOMIC DNA]</scope>
</reference>
<dbReference type="InterPro" id="IPR000232">
    <property type="entry name" value="HSF_DNA-bd"/>
</dbReference>
<keyword evidence="3" id="KW-0238">DNA-binding</keyword>
<keyword evidence="4" id="KW-0539">Nucleus</keyword>
<dbReference type="EMBL" id="CATKSN020001319">
    <property type="protein sequence ID" value="CAI9151014.1"/>
    <property type="molecule type" value="Genomic_DNA"/>
</dbReference>
<sequence>MSAPSEQRPLLQAAAGRECFPGFEWRAFVEEAAHQCGALPGGRGQPPLPPLSQEAVGHHQQSPLWSIWWEEDATCIGISEELFENILERVGSDKVFETDCMKSFVCQLSLYGFSKACQNVLTSLCLTNLLTEEPPVCVLSKLKAGEYLMGPGGR</sequence>
<evidence type="ECO:0000256" key="3">
    <source>
        <dbReference type="ARBA" id="ARBA00023125"/>
    </source>
</evidence>
<dbReference type="SUPFAM" id="SSF46785">
    <property type="entry name" value="Winged helix' DNA-binding domain"/>
    <property type="match status" value="1"/>
</dbReference>
<evidence type="ECO:0000313" key="8">
    <source>
        <dbReference type="Proteomes" id="UP001176941"/>
    </source>
</evidence>
<dbReference type="EMBL" id="CATKSN020000925">
    <property type="protein sequence ID" value="CAI9150541.1"/>
    <property type="molecule type" value="Genomic_DNA"/>
</dbReference>
<accession>A0ABN8XPY2</accession>
<dbReference type="Proteomes" id="UP001176941">
    <property type="component" value="Unassembled WGS sequence"/>
</dbReference>
<name>A0ABN8XPY2_RANTA</name>
<evidence type="ECO:0000256" key="2">
    <source>
        <dbReference type="ARBA" id="ARBA00006403"/>
    </source>
</evidence>
<evidence type="ECO:0000256" key="4">
    <source>
        <dbReference type="ARBA" id="ARBA00023242"/>
    </source>
</evidence>
<dbReference type="InterPro" id="IPR036390">
    <property type="entry name" value="WH_DNA-bd_sf"/>
</dbReference>
<evidence type="ECO:0000313" key="7">
    <source>
        <dbReference type="EMBL" id="CAI9151014.1"/>
    </source>
</evidence>
<organism evidence="7 8">
    <name type="scientific">Rangifer tarandus platyrhynchus</name>
    <name type="common">Svalbard reindeer</name>
    <dbReference type="NCBI Taxonomy" id="3082113"/>
    <lineage>
        <taxon>Eukaryota</taxon>
        <taxon>Metazoa</taxon>
        <taxon>Chordata</taxon>
        <taxon>Craniata</taxon>
        <taxon>Vertebrata</taxon>
        <taxon>Euteleostomi</taxon>
        <taxon>Mammalia</taxon>
        <taxon>Eutheria</taxon>
        <taxon>Laurasiatheria</taxon>
        <taxon>Artiodactyla</taxon>
        <taxon>Ruminantia</taxon>
        <taxon>Pecora</taxon>
        <taxon>Cervidae</taxon>
        <taxon>Odocoileinae</taxon>
        <taxon>Rangifer</taxon>
    </lineage>
</organism>
<feature type="domain" description="HSF-type DNA-binding" evidence="5">
    <location>
        <begin position="64"/>
        <end position="119"/>
    </location>
</feature>
<dbReference type="Pfam" id="PF00447">
    <property type="entry name" value="HSF_DNA-bind"/>
    <property type="match status" value="1"/>
</dbReference>
<comment type="caution">
    <text evidence="7">The sequence shown here is derived from an EMBL/GenBank/DDBJ whole genome shotgun (WGS) entry which is preliminary data.</text>
</comment>
<dbReference type="InterPro" id="IPR036388">
    <property type="entry name" value="WH-like_DNA-bd_sf"/>
</dbReference>
<comment type="subcellular location">
    <subcellularLocation>
        <location evidence="1">Nucleus</location>
    </subcellularLocation>
</comment>
<keyword evidence="8" id="KW-1185">Reference proteome</keyword>
<evidence type="ECO:0000313" key="6">
    <source>
        <dbReference type="EMBL" id="CAI9150541.1"/>
    </source>
</evidence>
<protein>
    <recommendedName>
        <fullName evidence="5">HSF-type DNA-binding domain-containing protein</fullName>
    </recommendedName>
</protein>
<proteinExistence type="inferred from homology"/>